<accession>A0A4Z1TBR5</accession>
<evidence type="ECO:0000313" key="3">
    <source>
        <dbReference type="Proteomes" id="UP000315496"/>
    </source>
</evidence>
<feature type="coiled-coil region" evidence="1">
    <location>
        <begin position="899"/>
        <end position="926"/>
    </location>
</feature>
<dbReference type="EMBL" id="VDLU01000001">
    <property type="protein sequence ID" value="TNJ30687.1"/>
    <property type="molecule type" value="Genomic_DNA"/>
</dbReference>
<dbReference type="OrthoDB" id="10253818at2759"/>
<reference evidence="2 3" key="1">
    <citation type="submission" date="2019-05" db="EMBL/GenBank/DDBJ databases">
        <title>The compact genome of Giardia muris reveals important steps in the evolution of intestinal protozoan parasites.</title>
        <authorList>
            <person name="Xu F."/>
            <person name="Jimenez-Gonzalez A."/>
            <person name="Einarsson E."/>
            <person name="Astvaldsson A."/>
            <person name="Peirasmaki D."/>
            <person name="Eckmann L."/>
            <person name="Andersson J.O."/>
            <person name="Svard S.G."/>
            <person name="Jerlstrom-Hultqvist J."/>
        </authorList>
    </citation>
    <scope>NUCLEOTIDE SEQUENCE [LARGE SCALE GENOMIC DNA]</scope>
    <source>
        <strain evidence="2 3">Roberts-Thomson</strain>
    </source>
</reference>
<keyword evidence="3" id="KW-1185">Reference proteome</keyword>
<organism evidence="2 3">
    <name type="scientific">Giardia muris</name>
    <dbReference type="NCBI Taxonomy" id="5742"/>
    <lineage>
        <taxon>Eukaryota</taxon>
        <taxon>Metamonada</taxon>
        <taxon>Diplomonadida</taxon>
        <taxon>Hexamitidae</taxon>
        <taxon>Giardiinae</taxon>
        <taxon>Giardia</taxon>
    </lineage>
</organism>
<protein>
    <submittedName>
        <fullName evidence="2">Uncharacterized protein</fullName>
    </submittedName>
</protein>
<proteinExistence type="predicted"/>
<dbReference type="Proteomes" id="UP000315496">
    <property type="component" value="Chromosome 1"/>
</dbReference>
<gene>
    <name evidence="2" type="ORF">GMRT_13695</name>
</gene>
<keyword evidence="1" id="KW-0175">Coiled coil</keyword>
<dbReference type="VEuPathDB" id="GiardiaDB:GMRT_13695"/>
<evidence type="ECO:0000313" key="2">
    <source>
        <dbReference type="EMBL" id="TNJ30687.1"/>
    </source>
</evidence>
<dbReference type="AlphaFoldDB" id="A0A4Z1TBR5"/>
<sequence>MSYFSSRQFQARLETLFRGVKTFLTTSHEQRYMAFSPCLTLEEHTLTLVWISTKPMIEVRKELEQTEQMEQTSHITLEDAYMRPEQLPRMQGGNAGLLACLGVPYALIWVSGSNITVEDLLSALSPTLNESDVQALLIPSMIIAKTMDLNVPIIVTANLGLQDEHTGILFYGRSQERLLMAVLNGGGISTCFDITDTNESIRALQEVLRQSRYNWRGWIGPSPIPALQRMYHQQTPESKELEDKSYPYPEEKSIGLTTQLMTKITGLTAYFTRGQQTKKVKEGPSKPNQRALAKALARTLQGVDDIMWPLVEWLPIDTSNNVILNTVPNRKSKKPNLSVLLSRAIPLRFPLSSHAPQAFRTGILTSYATSSSNSSSLWRVFEGLGVSIYSRVHSRESFSLHWYGLTFEKMYANTMRTIIWDRHERLKDAFHVAHNYKRKDSSSLMQLWDIQYRLSLLDVIDTLQFSQLPFVGLCLRNPLELCTITMHFGIAPIGTLSVPSIQFEDAPSWIFSLITTSLSTFHDFAQYCSGAFPLIELVSELDEEDDMLSLEGIFERIPESLELQQKANQFTQFIVDKFNHRNSPRINCLDIATQIIDGCEFIMKDIPCPRGCLLCRLVTGIQQDRSEKWRFFLLREVIQHLQRLIADRITIPFIGHVFNTSYHCQLYQMLVRANQCIDLLTRKERTLPWVDGTDGGVTVDLCRDLQMTFLFFFNLPIMTWELQKELEGAQPAILYDTLLKAIILWILEEGIVLERLTSDTSTVLTELFLLFLARKGYYAGVLPASNDDMCRLRLGLVEVSRDTNNTMTFGTLTFAPPKETLNTLKDGTISILYPYPNSFLMSQGEHVMIEVQALSHEVRNLQALLSLLRQRTIDIDFGLRAAQSLDMILTTLSKRQVLLELLAIGLVEYERQLEELECTLNPIKEEGHSEGHISPATPIHGFKITLDSLKPLLLDLCIREYYLACRQFIGMALHISDPLCIELLSGPTVLDPGERSVAFGRLRPYLEPFFWEGTLFGLADQSLRPCRCYLLFLFPTATESTVTPTFNKCVAFSVLKPMLLLD</sequence>
<evidence type="ECO:0000256" key="1">
    <source>
        <dbReference type="SAM" id="Coils"/>
    </source>
</evidence>
<comment type="caution">
    <text evidence="2">The sequence shown here is derived from an EMBL/GenBank/DDBJ whole genome shotgun (WGS) entry which is preliminary data.</text>
</comment>
<name>A0A4Z1TBR5_GIAMU</name>